<evidence type="ECO:0000256" key="7">
    <source>
        <dbReference type="SAM" id="Phobius"/>
    </source>
</evidence>
<protein>
    <recommendedName>
        <fullName evidence="9">Glycosyltransferase</fullName>
    </recommendedName>
</protein>
<evidence type="ECO:0000256" key="2">
    <source>
        <dbReference type="ARBA" id="ARBA00022676"/>
    </source>
</evidence>
<keyword evidence="5 7" id="KW-1133">Transmembrane helix</keyword>
<proteinExistence type="predicted"/>
<dbReference type="EMBL" id="CP134846">
    <property type="protein sequence ID" value="WNL16974.1"/>
    <property type="molecule type" value="Genomic_DNA"/>
</dbReference>
<evidence type="ECO:0000256" key="6">
    <source>
        <dbReference type="ARBA" id="ARBA00023136"/>
    </source>
</evidence>
<dbReference type="InterPro" id="IPR050256">
    <property type="entry name" value="Glycosyltransferase_2"/>
</dbReference>
<dbReference type="GO" id="GO:0016757">
    <property type="term" value="F:glycosyltransferase activity"/>
    <property type="evidence" value="ECO:0007669"/>
    <property type="project" value="UniProtKB-KW"/>
</dbReference>
<keyword evidence="3" id="KW-0808">Transferase</keyword>
<dbReference type="PANTHER" id="PTHR48090">
    <property type="entry name" value="UNDECAPRENYL-PHOSPHATE 4-DEOXY-4-FORMAMIDO-L-ARABINOSE TRANSFERASE-RELATED"/>
    <property type="match status" value="1"/>
</dbReference>
<keyword evidence="2" id="KW-0328">Glycosyltransferase</keyword>
<dbReference type="PANTHER" id="PTHR48090:SF1">
    <property type="entry name" value="PROPHAGE BACTOPRENOL GLUCOSYL TRANSFERASE HOMOLOG"/>
    <property type="match status" value="1"/>
</dbReference>
<comment type="subcellular location">
    <subcellularLocation>
        <location evidence="1">Membrane</location>
        <topology evidence="1">Multi-pass membrane protein</topology>
    </subcellularLocation>
</comment>
<evidence type="ECO:0008006" key="9">
    <source>
        <dbReference type="Google" id="ProtNLM"/>
    </source>
</evidence>
<evidence type="ECO:0000313" key="8">
    <source>
        <dbReference type="EMBL" id="WNL16974.1"/>
    </source>
</evidence>
<reference evidence="8" key="1">
    <citation type="submission" date="2023-09" db="EMBL/GenBank/DDBJ databases">
        <title>Arcobacter tbilisiensis sp. nov. isolated from chicken meat in Tbilisi, Georgia.</title>
        <authorList>
            <person name="Matthias R."/>
            <person name="Zautner A.E."/>
        </authorList>
    </citation>
    <scope>NUCLEOTIDE SEQUENCE</scope>
    <source>
        <strain evidence="8">LEO 107</strain>
    </source>
</reference>
<evidence type="ECO:0000256" key="3">
    <source>
        <dbReference type="ARBA" id="ARBA00022679"/>
    </source>
</evidence>
<organism evidence="8">
    <name type="scientific">Arcobacter sp. AZ-2023</name>
    <dbReference type="NCBI Taxonomy" id="3074453"/>
    <lineage>
        <taxon>Bacteria</taxon>
        <taxon>Pseudomonadati</taxon>
        <taxon>Campylobacterota</taxon>
        <taxon>Epsilonproteobacteria</taxon>
        <taxon>Campylobacterales</taxon>
        <taxon>Arcobacteraceae</taxon>
        <taxon>Arcobacter</taxon>
    </lineage>
</organism>
<dbReference type="GO" id="GO:0005886">
    <property type="term" value="C:plasma membrane"/>
    <property type="evidence" value="ECO:0007669"/>
    <property type="project" value="TreeGrafter"/>
</dbReference>
<gene>
    <name evidence="8" type="ORF">RJG54_00850</name>
</gene>
<evidence type="ECO:0000256" key="5">
    <source>
        <dbReference type="ARBA" id="ARBA00022989"/>
    </source>
</evidence>
<accession>A0AA96CXT0</accession>
<evidence type="ECO:0000256" key="1">
    <source>
        <dbReference type="ARBA" id="ARBA00004141"/>
    </source>
</evidence>
<evidence type="ECO:0000256" key="4">
    <source>
        <dbReference type="ARBA" id="ARBA00022692"/>
    </source>
</evidence>
<name>A0AA96CXT0_9BACT</name>
<feature type="transmembrane region" description="Helical" evidence="7">
    <location>
        <begin position="76"/>
        <end position="99"/>
    </location>
</feature>
<dbReference type="AlphaFoldDB" id="A0AA96CXT0"/>
<sequence>MPKNVMTSRIMKKNYLKSLLKFKEHELTLAGVLHAAGYNQREVLLHKNKSQSTTYTLKKRISAFITAITCFSHKPLLYIFNLGMIISFSSFFFIFYLIIRKLFFDIELLGWTSLIVSVWLIGGIIIFCLGVIGIYLSKIFIEVKERPYTVVKKKYERK</sequence>
<keyword evidence="4 7" id="KW-0812">Transmembrane</keyword>
<keyword evidence="6 7" id="KW-0472">Membrane</keyword>
<feature type="transmembrane region" description="Helical" evidence="7">
    <location>
        <begin position="111"/>
        <end position="136"/>
    </location>
</feature>